<dbReference type="Proteomes" id="UP001597261">
    <property type="component" value="Unassembled WGS sequence"/>
</dbReference>
<reference evidence="5" key="1">
    <citation type="journal article" date="2019" name="Int. J. Syst. Evol. Microbiol.">
        <title>The Global Catalogue of Microorganisms (GCM) 10K type strain sequencing project: providing services to taxonomists for standard genome sequencing and annotation.</title>
        <authorList>
            <consortium name="The Broad Institute Genomics Platform"/>
            <consortium name="The Broad Institute Genome Sequencing Center for Infectious Disease"/>
            <person name="Wu L."/>
            <person name="Ma J."/>
        </authorList>
    </citation>
    <scope>NUCLEOTIDE SEQUENCE [LARGE SCALE GENOMIC DNA]</scope>
    <source>
        <strain evidence="5">CGMCC 1.12470</strain>
    </source>
</reference>
<sequence length="266" mass="27760">MRGQRPPVRAGATAALALQNSLLPMRLPARHAVEAAFSCPPGHAGGLWYDVFPLSGARVALTVGDVAGHGMRAVATMGRLRAATHSLAALDLAPDEVLAHLDDLMVRLAEEGREVPGTEPLNGRPTTATCVYAVYDPVSRRLDVARAGHPAPLLTHPDGRARSAGAPAGSPLGGDGLPFETWETHLPEGSLIALYTRGSWAGPRGRDGAAAAHHRPAALERPGGMRRGDLLRAVRAARGGRGARDRAHARPCTRTRSPPGPSPATP</sequence>
<gene>
    <name evidence="4" type="ORF">ACFSL4_32890</name>
</gene>
<name>A0ABW4J0T1_9ACTN</name>
<evidence type="ECO:0000256" key="2">
    <source>
        <dbReference type="SAM" id="MobiDB-lite"/>
    </source>
</evidence>
<dbReference type="RefSeq" id="WP_381091147.1">
    <property type="nucleotide sequence ID" value="NZ_JBHUDX010000105.1"/>
</dbReference>
<accession>A0ABW4J0T1</accession>
<dbReference type="InterPro" id="IPR036457">
    <property type="entry name" value="PPM-type-like_dom_sf"/>
</dbReference>
<evidence type="ECO:0000313" key="5">
    <source>
        <dbReference type="Proteomes" id="UP001597261"/>
    </source>
</evidence>
<evidence type="ECO:0000259" key="3">
    <source>
        <dbReference type="SMART" id="SM00331"/>
    </source>
</evidence>
<feature type="region of interest" description="Disordered" evidence="2">
    <location>
        <begin position="149"/>
        <end position="175"/>
    </location>
</feature>
<proteinExistence type="predicted"/>
<organism evidence="4 5">
    <name type="scientific">Streptomyces caeni</name>
    <dbReference type="NCBI Taxonomy" id="2307231"/>
    <lineage>
        <taxon>Bacteria</taxon>
        <taxon>Bacillati</taxon>
        <taxon>Actinomycetota</taxon>
        <taxon>Actinomycetes</taxon>
        <taxon>Kitasatosporales</taxon>
        <taxon>Streptomycetaceae</taxon>
        <taxon>Streptomyces</taxon>
    </lineage>
</organism>
<protein>
    <submittedName>
        <fullName evidence="4">PP2C family protein-serine/threonine phosphatase</fullName>
        <ecNumber evidence="4">3.1.3.16</ecNumber>
    </submittedName>
</protein>
<feature type="domain" description="PPM-type phosphatase" evidence="3">
    <location>
        <begin position="29"/>
        <end position="244"/>
    </location>
</feature>
<keyword evidence="5" id="KW-1185">Reference proteome</keyword>
<dbReference type="Pfam" id="PF07228">
    <property type="entry name" value="SpoIIE"/>
    <property type="match status" value="1"/>
</dbReference>
<dbReference type="InterPro" id="IPR052016">
    <property type="entry name" value="Bact_Sigma-Reg"/>
</dbReference>
<dbReference type="GO" id="GO:0004722">
    <property type="term" value="F:protein serine/threonine phosphatase activity"/>
    <property type="evidence" value="ECO:0007669"/>
    <property type="project" value="UniProtKB-EC"/>
</dbReference>
<dbReference type="Gene3D" id="3.60.40.10">
    <property type="entry name" value="PPM-type phosphatase domain"/>
    <property type="match status" value="1"/>
</dbReference>
<dbReference type="InterPro" id="IPR001932">
    <property type="entry name" value="PPM-type_phosphatase-like_dom"/>
</dbReference>
<dbReference type="SMART" id="SM00331">
    <property type="entry name" value="PP2C_SIG"/>
    <property type="match status" value="1"/>
</dbReference>
<dbReference type="EMBL" id="JBHUDX010000105">
    <property type="protein sequence ID" value="MFD1662836.1"/>
    <property type="molecule type" value="Genomic_DNA"/>
</dbReference>
<feature type="region of interest" description="Disordered" evidence="2">
    <location>
        <begin position="203"/>
        <end position="266"/>
    </location>
</feature>
<dbReference type="PANTHER" id="PTHR43156">
    <property type="entry name" value="STAGE II SPORULATION PROTEIN E-RELATED"/>
    <property type="match status" value="1"/>
</dbReference>
<dbReference type="EC" id="3.1.3.16" evidence="4"/>
<comment type="caution">
    <text evidence="4">The sequence shown here is derived from an EMBL/GenBank/DDBJ whole genome shotgun (WGS) entry which is preliminary data.</text>
</comment>
<evidence type="ECO:0000313" key="4">
    <source>
        <dbReference type="EMBL" id="MFD1662836.1"/>
    </source>
</evidence>
<keyword evidence="1 4" id="KW-0378">Hydrolase</keyword>
<dbReference type="PANTHER" id="PTHR43156:SF2">
    <property type="entry name" value="STAGE II SPORULATION PROTEIN E"/>
    <property type="match status" value="1"/>
</dbReference>
<evidence type="ECO:0000256" key="1">
    <source>
        <dbReference type="ARBA" id="ARBA00022801"/>
    </source>
</evidence>